<evidence type="ECO:0000256" key="10">
    <source>
        <dbReference type="ARBA" id="ARBA00022842"/>
    </source>
</evidence>
<gene>
    <name evidence="18" type="ORF">TTHERM_01080590</name>
</gene>
<keyword evidence="8 18" id="KW-0418">Kinase</keyword>
<name>Q22C11_TETTS</name>
<evidence type="ECO:0000256" key="8">
    <source>
        <dbReference type="ARBA" id="ARBA00022777"/>
    </source>
</evidence>
<evidence type="ECO:0000256" key="9">
    <source>
        <dbReference type="ARBA" id="ARBA00022840"/>
    </source>
</evidence>
<dbReference type="GO" id="GO:0005634">
    <property type="term" value="C:nucleus"/>
    <property type="evidence" value="ECO:0007669"/>
    <property type="project" value="TreeGrafter"/>
</dbReference>
<dbReference type="OrthoDB" id="63265at2759"/>
<sequence>MDYFQYQEQDPIKQEYKIQCKVAEGAFGSVFKAIKQNTQQIVAIKDLFFNQNKRSKQIVEREVSIMQDLNDHPNIVKLIDYQISNNKCSLVMEYIDYDLKQFIESQVYPLSHSKIKRIAFQLLTGLSFIHSKGIIHRDLKPSNILITNQFIVKIGDFGSAIKEEQRKDKQFSIEGFTRWYKSPEQLFGSREYNYEIDIWSFACIYAEIIQGYPLFSGNNEIEQIAKISDLLGNPCEENWPSIVKMPDYGKILFKQKQKKNLSTLFSQASEKEIEFLNSMLKYDNRPTAEQLLQSEYFKDDSVPLKLQNKSIILPPKHEDKIYFNYTSVLKK</sequence>
<keyword evidence="19" id="KW-1185">Reference proteome</keyword>
<dbReference type="FunFam" id="1.10.510.10:FF:000624">
    <property type="entry name" value="Mitogen-activated protein kinase"/>
    <property type="match status" value="1"/>
</dbReference>
<evidence type="ECO:0000256" key="15">
    <source>
        <dbReference type="ARBA" id="ARBA00047811"/>
    </source>
</evidence>
<comment type="catalytic activity">
    <reaction evidence="16">
        <text>L-seryl-[protein] + ATP = O-phospho-L-seryl-[protein] + ADP + H(+)</text>
        <dbReference type="Rhea" id="RHEA:17989"/>
        <dbReference type="Rhea" id="RHEA-COMP:9863"/>
        <dbReference type="Rhea" id="RHEA-COMP:11604"/>
        <dbReference type="ChEBI" id="CHEBI:15378"/>
        <dbReference type="ChEBI" id="CHEBI:29999"/>
        <dbReference type="ChEBI" id="CHEBI:30616"/>
        <dbReference type="ChEBI" id="CHEBI:83421"/>
        <dbReference type="ChEBI" id="CHEBI:456216"/>
        <dbReference type="EC" id="2.7.11.22"/>
    </reaction>
</comment>
<dbReference type="SMART" id="SM00220">
    <property type="entry name" value="S_TKc"/>
    <property type="match status" value="1"/>
</dbReference>
<dbReference type="Gene3D" id="1.10.510.10">
    <property type="entry name" value="Transferase(Phosphotransferase) domain 1"/>
    <property type="match status" value="1"/>
</dbReference>
<evidence type="ECO:0000256" key="12">
    <source>
        <dbReference type="ARBA" id="ARBA00039612"/>
    </source>
</evidence>
<evidence type="ECO:0000256" key="6">
    <source>
        <dbReference type="ARBA" id="ARBA00022679"/>
    </source>
</evidence>
<dbReference type="OMA" id="FEYMPHT"/>
<evidence type="ECO:0000256" key="2">
    <source>
        <dbReference type="ARBA" id="ARBA00006485"/>
    </source>
</evidence>
<evidence type="ECO:0000259" key="17">
    <source>
        <dbReference type="PROSITE" id="PS50011"/>
    </source>
</evidence>
<dbReference type="GO" id="GO:0005737">
    <property type="term" value="C:cytoplasm"/>
    <property type="evidence" value="ECO:0007669"/>
    <property type="project" value="TreeGrafter"/>
</dbReference>
<dbReference type="GeneID" id="7845408"/>
<dbReference type="PANTHER" id="PTHR24056:SF46">
    <property type="entry name" value="CYCLIN-DEPENDENT KINASE 5"/>
    <property type="match status" value="1"/>
</dbReference>
<dbReference type="eggNOG" id="KOG0594">
    <property type="taxonomic scope" value="Eukaryota"/>
</dbReference>
<dbReference type="EMBL" id="GG662470">
    <property type="protein sequence ID" value="EAR82851.2"/>
    <property type="molecule type" value="Genomic_DNA"/>
</dbReference>
<comment type="catalytic activity">
    <reaction evidence="15">
        <text>L-threonyl-[protein] + ATP = O-phospho-L-threonyl-[protein] + ADP + H(+)</text>
        <dbReference type="Rhea" id="RHEA:46608"/>
        <dbReference type="Rhea" id="RHEA-COMP:11060"/>
        <dbReference type="Rhea" id="RHEA-COMP:11605"/>
        <dbReference type="ChEBI" id="CHEBI:15378"/>
        <dbReference type="ChEBI" id="CHEBI:30013"/>
        <dbReference type="ChEBI" id="CHEBI:30616"/>
        <dbReference type="ChEBI" id="CHEBI:61977"/>
        <dbReference type="ChEBI" id="CHEBI:456216"/>
        <dbReference type="EC" id="2.7.11.22"/>
    </reaction>
</comment>
<evidence type="ECO:0000256" key="3">
    <source>
        <dbReference type="ARBA" id="ARBA00012409"/>
    </source>
</evidence>
<evidence type="ECO:0000256" key="4">
    <source>
        <dbReference type="ARBA" id="ARBA00012425"/>
    </source>
</evidence>
<evidence type="ECO:0000256" key="14">
    <source>
        <dbReference type="ARBA" id="ARBA00042858"/>
    </source>
</evidence>
<dbReference type="EC" id="2.7.11.23" evidence="3"/>
<evidence type="ECO:0000313" key="18">
    <source>
        <dbReference type="EMBL" id="EAR82851.2"/>
    </source>
</evidence>
<organism evidence="18 19">
    <name type="scientific">Tetrahymena thermophila (strain SB210)</name>
    <dbReference type="NCBI Taxonomy" id="312017"/>
    <lineage>
        <taxon>Eukaryota</taxon>
        <taxon>Sar</taxon>
        <taxon>Alveolata</taxon>
        <taxon>Ciliophora</taxon>
        <taxon>Intramacronucleata</taxon>
        <taxon>Oligohymenophorea</taxon>
        <taxon>Hymenostomatida</taxon>
        <taxon>Tetrahymenina</taxon>
        <taxon>Tetrahymenidae</taxon>
        <taxon>Tetrahymena</taxon>
    </lineage>
</organism>
<evidence type="ECO:0000256" key="13">
    <source>
        <dbReference type="ARBA" id="ARBA00041902"/>
    </source>
</evidence>
<dbReference type="STRING" id="312017.Q22C11"/>
<dbReference type="PROSITE" id="PS50011">
    <property type="entry name" value="PROTEIN_KINASE_DOM"/>
    <property type="match status" value="1"/>
</dbReference>
<keyword evidence="5" id="KW-0723">Serine/threonine-protein kinase</keyword>
<comment type="similarity">
    <text evidence="2">Belongs to the protein kinase superfamily. CMGC Ser/Thr protein kinase family. CDC2/CDKX subfamily.</text>
</comment>
<dbReference type="Gene3D" id="3.30.200.20">
    <property type="entry name" value="Phosphorylase Kinase, domain 1"/>
    <property type="match status" value="1"/>
</dbReference>
<dbReference type="SUPFAM" id="SSF56112">
    <property type="entry name" value="Protein kinase-like (PK-like)"/>
    <property type="match status" value="1"/>
</dbReference>
<feature type="domain" description="Protein kinase" evidence="17">
    <location>
        <begin position="16"/>
        <end position="297"/>
    </location>
</feature>
<protein>
    <recommendedName>
        <fullName evidence="12">Cyclin-dependent kinase 2 homolog</fullName>
        <ecNumber evidence="4">2.7.11.22</ecNumber>
        <ecNumber evidence="3">2.7.11.23</ecNumber>
    </recommendedName>
    <alternativeName>
        <fullName evidence="13">Cell division control protein 2 homolog</fullName>
    </alternativeName>
    <alternativeName>
        <fullName evidence="14">cdc2-related kinase 2</fullName>
    </alternativeName>
</protein>
<evidence type="ECO:0000256" key="5">
    <source>
        <dbReference type="ARBA" id="ARBA00022527"/>
    </source>
</evidence>
<evidence type="ECO:0000256" key="7">
    <source>
        <dbReference type="ARBA" id="ARBA00022741"/>
    </source>
</evidence>
<dbReference type="InterPro" id="IPR000719">
    <property type="entry name" value="Prot_kinase_dom"/>
</dbReference>
<dbReference type="InterPro" id="IPR011009">
    <property type="entry name" value="Kinase-like_dom_sf"/>
</dbReference>
<evidence type="ECO:0000256" key="11">
    <source>
        <dbReference type="ARBA" id="ARBA00038543"/>
    </source>
</evidence>
<dbReference type="EC" id="2.7.11.22" evidence="4"/>
<comment type="cofactor">
    <cofactor evidence="1">
        <name>Mg(2+)</name>
        <dbReference type="ChEBI" id="CHEBI:18420"/>
    </cofactor>
</comment>
<dbReference type="Proteomes" id="UP000009168">
    <property type="component" value="Unassembled WGS sequence"/>
</dbReference>
<dbReference type="AlphaFoldDB" id="Q22C11"/>
<dbReference type="InterPro" id="IPR050108">
    <property type="entry name" value="CDK"/>
</dbReference>
<keyword evidence="7" id="KW-0547">Nucleotide-binding</keyword>
<dbReference type="PANTHER" id="PTHR24056">
    <property type="entry name" value="CELL DIVISION PROTEIN KINASE"/>
    <property type="match status" value="1"/>
</dbReference>
<dbReference type="KEGG" id="tet:TTHERM_01080590"/>
<accession>Q22C11</accession>
<dbReference type="GO" id="GO:0005524">
    <property type="term" value="F:ATP binding"/>
    <property type="evidence" value="ECO:0007669"/>
    <property type="project" value="UniProtKB-KW"/>
</dbReference>
<dbReference type="Pfam" id="PF00069">
    <property type="entry name" value="Pkinase"/>
    <property type="match status" value="1"/>
</dbReference>
<reference evidence="19" key="1">
    <citation type="journal article" date="2006" name="PLoS Biol.">
        <title>Macronuclear genome sequence of the ciliate Tetrahymena thermophila, a model eukaryote.</title>
        <authorList>
            <person name="Eisen J.A."/>
            <person name="Coyne R.S."/>
            <person name="Wu M."/>
            <person name="Wu D."/>
            <person name="Thiagarajan M."/>
            <person name="Wortman J.R."/>
            <person name="Badger J.H."/>
            <person name="Ren Q."/>
            <person name="Amedeo P."/>
            <person name="Jones K.M."/>
            <person name="Tallon L.J."/>
            <person name="Delcher A.L."/>
            <person name="Salzberg S.L."/>
            <person name="Silva J.C."/>
            <person name="Haas B.J."/>
            <person name="Majoros W.H."/>
            <person name="Farzad M."/>
            <person name="Carlton J.M."/>
            <person name="Smith R.K. Jr."/>
            <person name="Garg J."/>
            <person name="Pearlman R.E."/>
            <person name="Karrer K.M."/>
            <person name="Sun L."/>
            <person name="Manning G."/>
            <person name="Elde N.C."/>
            <person name="Turkewitz A.P."/>
            <person name="Asai D.J."/>
            <person name="Wilkes D.E."/>
            <person name="Wang Y."/>
            <person name="Cai H."/>
            <person name="Collins K."/>
            <person name="Stewart B.A."/>
            <person name="Lee S.R."/>
            <person name="Wilamowska K."/>
            <person name="Weinberg Z."/>
            <person name="Ruzzo W.L."/>
            <person name="Wloga D."/>
            <person name="Gaertig J."/>
            <person name="Frankel J."/>
            <person name="Tsao C.-C."/>
            <person name="Gorovsky M.A."/>
            <person name="Keeling P.J."/>
            <person name="Waller R.F."/>
            <person name="Patron N.J."/>
            <person name="Cherry J.M."/>
            <person name="Stover N.A."/>
            <person name="Krieger C.J."/>
            <person name="del Toro C."/>
            <person name="Ryder H.F."/>
            <person name="Williamson S.C."/>
            <person name="Barbeau R.A."/>
            <person name="Hamilton E.P."/>
            <person name="Orias E."/>
        </authorList>
    </citation>
    <scope>NUCLEOTIDE SEQUENCE [LARGE SCALE GENOMIC DNA]</scope>
    <source>
        <strain evidence="19">SB210</strain>
    </source>
</reference>
<evidence type="ECO:0000256" key="1">
    <source>
        <dbReference type="ARBA" id="ARBA00001946"/>
    </source>
</evidence>
<dbReference type="GO" id="GO:0004693">
    <property type="term" value="F:cyclin-dependent protein serine/threonine kinase activity"/>
    <property type="evidence" value="ECO:0007669"/>
    <property type="project" value="UniProtKB-EC"/>
</dbReference>
<dbReference type="InterPro" id="IPR008271">
    <property type="entry name" value="Ser/Thr_kinase_AS"/>
</dbReference>
<evidence type="ECO:0000256" key="16">
    <source>
        <dbReference type="ARBA" id="ARBA00048367"/>
    </source>
</evidence>
<dbReference type="RefSeq" id="XP_001030514.2">
    <property type="nucleotide sequence ID" value="XM_001030514.3"/>
</dbReference>
<keyword evidence="9" id="KW-0067">ATP-binding</keyword>
<proteinExistence type="inferred from homology"/>
<keyword evidence="10" id="KW-0460">Magnesium</keyword>
<dbReference type="PROSITE" id="PS00108">
    <property type="entry name" value="PROTEIN_KINASE_ST"/>
    <property type="match status" value="1"/>
</dbReference>
<keyword evidence="6" id="KW-0808">Transferase</keyword>
<dbReference type="InParanoid" id="Q22C11"/>
<dbReference type="GO" id="GO:0008353">
    <property type="term" value="F:RNA polymerase II CTD heptapeptide repeat kinase activity"/>
    <property type="evidence" value="ECO:0007669"/>
    <property type="project" value="UniProtKB-EC"/>
</dbReference>
<evidence type="ECO:0000313" key="19">
    <source>
        <dbReference type="Proteomes" id="UP000009168"/>
    </source>
</evidence>
<dbReference type="HOGENOM" id="CLU_000288_181_1_1"/>
<comment type="subunit">
    <text evidence="11">May form a complex composed of at least the catalytic subunit CRK2 and a cyclin.</text>
</comment>